<dbReference type="SUPFAM" id="SSF56784">
    <property type="entry name" value="HAD-like"/>
    <property type="match status" value="1"/>
</dbReference>
<dbReference type="InterPro" id="IPR023214">
    <property type="entry name" value="HAD_sf"/>
</dbReference>
<gene>
    <name evidence="1" type="ORF">GCM10008938_26720</name>
</gene>
<evidence type="ECO:0000313" key="1">
    <source>
        <dbReference type="EMBL" id="GGJ39324.1"/>
    </source>
</evidence>
<dbReference type="InterPro" id="IPR024197">
    <property type="entry name" value="TPP-like"/>
</dbReference>
<dbReference type="RefSeq" id="WP_189003197.1">
    <property type="nucleotide sequence ID" value="NZ_BMOD01000009.1"/>
</dbReference>
<evidence type="ECO:0000313" key="2">
    <source>
        <dbReference type="Proteomes" id="UP000632222"/>
    </source>
</evidence>
<dbReference type="Proteomes" id="UP000632222">
    <property type="component" value="Unassembled WGS sequence"/>
</dbReference>
<dbReference type="PIRSF" id="PIRSF030802">
    <property type="entry name" value="UCP030802"/>
    <property type="match status" value="1"/>
</dbReference>
<dbReference type="EMBL" id="BMOD01000009">
    <property type="protein sequence ID" value="GGJ39324.1"/>
    <property type="molecule type" value="Genomic_DNA"/>
</dbReference>
<reference evidence="2" key="1">
    <citation type="journal article" date="2019" name="Int. J. Syst. Evol. Microbiol.">
        <title>The Global Catalogue of Microorganisms (GCM) 10K type strain sequencing project: providing services to taxonomists for standard genome sequencing and annotation.</title>
        <authorList>
            <consortium name="The Broad Institute Genomics Platform"/>
            <consortium name="The Broad Institute Genome Sequencing Center for Infectious Disease"/>
            <person name="Wu L."/>
            <person name="Ma J."/>
        </authorList>
    </citation>
    <scope>NUCLEOTIDE SEQUENCE [LARGE SCALE GENOMIC DNA]</scope>
    <source>
        <strain evidence="2">JCM 14370</strain>
    </source>
</reference>
<sequence>MLIFTDLDDTLFQTERKLHLRQKSQEQATNVVQDGSGVKPTFMLEHQKKLLDWLSHGEVIAVTGRDRRAFEALQIKWGSHAILNHGATLLLWQENGWTDDPEWTDHMRQQASHYQHLLQEALRLLQEAHPDPELMFHRIIQEGDLPICTVSKVRGLPESALAEVLQTVQQKLGSEGYYVHLNGNNLSFVPHAVRKKHAVEHLKAKRGAGLTLGIGDSHTDLEFMQSCDFWMTPSQSQIARLLEPHA</sequence>
<keyword evidence="2" id="KW-1185">Reference proteome</keyword>
<evidence type="ECO:0008006" key="3">
    <source>
        <dbReference type="Google" id="ProtNLM"/>
    </source>
</evidence>
<dbReference type="InterPro" id="IPR036412">
    <property type="entry name" value="HAD-like_sf"/>
</dbReference>
<comment type="caution">
    <text evidence="1">The sequence shown here is derived from an EMBL/GenBank/DDBJ whole genome shotgun (WGS) entry which is preliminary data.</text>
</comment>
<name>A0ABQ2D0J0_9DEIO</name>
<accession>A0ABQ2D0J0</accession>
<proteinExistence type="predicted"/>
<dbReference type="Gene3D" id="3.40.50.1000">
    <property type="entry name" value="HAD superfamily/HAD-like"/>
    <property type="match status" value="1"/>
</dbReference>
<protein>
    <recommendedName>
        <fullName evidence="3">Sucrose phosphatase-like domain-containing protein</fullName>
    </recommendedName>
</protein>
<organism evidence="1 2">
    <name type="scientific">Deinococcus roseus</name>
    <dbReference type="NCBI Taxonomy" id="392414"/>
    <lineage>
        <taxon>Bacteria</taxon>
        <taxon>Thermotogati</taxon>
        <taxon>Deinococcota</taxon>
        <taxon>Deinococci</taxon>
        <taxon>Deinococcales</taxon>
        <taxon>Deinococcaceae</taxon>
        <taxon>Deinococcus</taxon>
    </lineage>
</organism>